<dbReference type="EMBL" id="ML769390">
    <property type="protein sequence ID" value="KAE9408718.1"/>
    <property type="molecule type" value="Genomic_DNA"/>
</dbReference>
<dbReference type="AlphaFoldDB" id="A0A6A4IHI8"/>
<accession>A0A6A4IHI8</accession>
<keyword evidence="2" id="KW-1185">Reference proteome</keyword>
<name>A0A6A4IHI8_9AGAR</name>
<dbReference type="Proteomes" id="UP000799118">
    <property type="component" value="Unassembled WGS sequence"/>
</dbReference>
<dbReference type="OrthoDB" id="5570013at2759"/>
<reference evidence="1" key="1">
    <citation type="journal article" date="2019" name="Environ. Microbiol.">
        <title>Fungal ecological strategies reflected in gene transcription - a case study of two litter decomposers.</title>
        <authorList>
            <person name="Barbi F."/>
            <person name="Kohler A."/>
            <person name="Barry K."/>
            <person name="Baskaran P."/>
            <person name="Daum C."/>
            <person name="Fauchery L."/>
            <person name="Ihrmark K."/>
            <person name="Kuo A."/>
            <person name="LaButti K."/>
            <person name="Lipzen A."/>
            <person name="Morin E."/>
            <person name="Grigoriev I.V."/>
            <person name="Henrissat B."/>
            <person name="Lindahl B."/>
            <person name="Martin F."/>
        </authorList>
    </citation>
    <scope>NUCLEOTIDE SEQUENCE</scope>
    <source>
        <strain evidence="1">JB14</strain>
    </source>
</reference>
<evidence type="ECO:0000313" key="2">
    <source>
        <dbReference type="Proteomes" id="UP000799118"/>
    </source>
</evidence>
<organism evidence="1 2">
    <name type="scientific">Gymnopus androsaceus JB14</name>
    <dbReference type="NCBI Taxonomy" id="1447944"/>
    <lineage>
        <taxon>Eukaryota</taxon>
        <taxon>Fungi</taxon>
        <taxon>Dikarya</taxon>
        <taxon>Basidiomycota</taxon>
        <taxon>Agaricomycotina</taxon>
        <taxon>Agaricomycetes</taxon>
        <taxon>Agaricomycetidae</taxon>
        <taxon>Agaricales</taxon>
        <taxon>Marasmiineae</taxon>
        <taxon>Omphalotaceae</taxon>
        <taxon>Gymnopus</taxon>
    </lineage>
</organism>
<protein>
    <submittedName>
        <fullName evidence="1">Uncharacterized protein</fullName>
    </submittedName>
</protein>
<sequence length="363" mass="39724">MHNLNTHDSFFYADTSFEVPLFDLASFMLLSRGPGMAGRVRIIDSAILENVAKVHFNLKSSYQHKTSDLVRVCVVETSDDHNTTGIGFSTNIPPHTSIHSNFFLDVTVILPSSDSGKKLDLQVDLPTFTQEFDTEDLVFRDVSIVTGKPVFAVSALNAQTMSVKTFDAPIKGVFNVSQSLALQTTNSYIDANVTLQNWDHKIPTQLDLSNFNSEIRSSVTLLASTDYAKFDVNVAAPNTALNLDIPSLPPGTKLHLRSATTEKSSVVSLPSQYTGKFYLANFGLNALAPAVLHHPWDLSDSRQSVVDWSIQGDPEEGRVVLEGSCNLLPQDLDVSDSSHIPLSTLVSTVDVVTRNSQNTLILK</sequence>
<gene>
    <name evidence="1" type="ORF">BT96DRAFT_669066</name>
</gene>
<evidence type="ECO:0000313" key="1">
    <source>
        <dbReference type="EMBL" id="KAE9408718.1"/>
    </source>
</evidence>
<proteinExistence type="predicted"/>